<accession>A0ABX8FWY9</accession>
<dbReference type="PROSITE" id="PS50965">
    <property type="entry name" value="NERD"/>
    <property type="match status" value="1"/>
</dbReference>
<dbReference type="Pfam" id="PF08378">
    <property type="entry name" value="NERD"/>
    <property type="match status" value="1"/>
</dbReference>
<sequence length="275" mass="30298">MWARVGAARAERAEGRSGARSGAGKRARRSGAQPGLDEVEKPVTAHGQYGSWSWSRLHGDLGEIRERGGKVEPLFEDLARNRPGDAVRRKIRELQPNPVLRLLDRWRTESEIRSWSDGLTGERITGKRLNSLRARGWFILHAVQWATGADIDHLAIGPAGVFSINSKRHRDKSVWYGDTAITVNGAVQRHIAISQSEARRVSRALSRRSGIDVPVRPVISVVHAANLTVKNANPPVLVLAVEHLDRVLSGLSPMLDANQVAHIYGVARDARTWAA</sequence>
<dbReference type="InterPro" id="IPR011528">
    <property type="entry name" value="NERD"/>
</dbReference>
<reference evidence="4" key="1">
    <citation type="submission" date="2021-05" db="EMBL/GenBank/DDBJ databases">
        <title>Direct Submission.</title>
        <authorList>
            <person name="Li K."/>
            <person name="Gao J."/>
        </authorList>
    </citation>
    <scope>NUCLEOTIDE SEQUENCE [LARGE SCALE GENOMIC DNA]</scope>
    <source>
        <strain evidence="4">MG62</strain>
    </source>
</reference>
<protein>
    <submittedName>
        <fullName evidence="3">NERD domain-containing protein</fullName>
    </submittedName>
</protein>
<keyword evidence="4" id="KW-1185">Reference proteome</keyword>
<dbReference type="EMBL" id="CP075896">
    <property type="protein sequence ID" value="QWB25601.1"/>
    <property type="molecule type" value="Genomic_DNA"/>
</dbReference>
<proteinExistence type="predicted"/>
<feature type="domain" description="NERD" evidence="2">
    <location>
        <begin position="117"/>
        <end position="228"/>
    </location>
</feature>
<organism evidence="3 4">
    <name type="scientific">Streptomyces koelreuteriae</name>
    <dbReference type="NCBI Taxonomy" id="2838015"/>
    <lineage>
        <taxon>Bacteria</taxon>
        <taxon>Bacillati</taxon>
        <taxon>Actinomycetota</taxon>
        <taxon>Actinomycetes</taxon>
        <taxon>Kitasatosporales</taxon>
        <taxon>Streptomycetaceae</taxon>
        <taxon>Streptomyces</taxon>
    </lineage>
</organism>
<evidence type="ECO:0000313" key="3">
    <source>
        <dbReference type="EMBL" id="QWB25601.1"/>
    </source>
</evidence>
<dbReference type="Proteomes" id="UP000679629">
    <property type="component" value="Chromosome"/>
</dbReference>
<gene>
    <name evidence="3" type="ORF">KJK29_25225</name>
</gene>
<name>A0ABX8FWY9_9ACTN</name>
<feature type="region of interest" description="Disordered" evidence="1">
    <location>
        <begin position="1"/>
        <end position="41"/>
    </location>
</feature>
<evidence type="ECO:0000256" key="1">
    <source>
        <dbReference type="SAM" id="MobiDB-lite"/>
    </source>
</evidence>
<evidence type="ECO:0000259" key="2">
    <source>
        <dbReference type="PROSITE" id="PS50965"/>
    </source>
</evidence>
<evidence type="ECO:0000313" key="4">
    <source>
        <dbReference type="Proteomes" id="UP000679629"/>
    </source>
</evidence>